<accession>A0A6A6S7X6</accession>
<evidence type="ECO:0000313" key="2">
    <source>
        <dbReference type="Proteomes" id="UP000799753"/>
    </source>
</evidence>
<dbReference type="EMBL" id="MU006779">
    <property type="protein sequence ID" value="KAF2643785.1"/>
    <property type="molecule type" value="Genomic_DNA"/>
</dbReference>
<protein>
    <submittedName>
        <fullName evidence="1">Uncharacterized protein</fullName>
    </submittedName>
</protein>
<name>A0A6A6S7X6_9PLEO</name>
<gene>
    <name evidence="1" type="ORF">P280DRAFT_216587</name>
</gene>
<organism evidence="1 2">
    <name type="scientific">Massarina eburnea CBS 473.64</name>
    <dbReference type="NCBI Taxonomy" id="1395130"/>
    <lineage>
        <taxon>Eukaryota</taxon>
        <taxon>Fungi</taxon>
        <taxon>Dikarya</taxon>
        <taxon>Ascomycota</taxon>
        <taxon>Pezizomycotina</taxon>
        <taxon>Dothideomycetes</taxon>
        <taxon>Pleosporomycetidae</taxon>
        <taxon>Pleosporales</taxon>
        <taxon>Massarineae</taxon>
        <taxon>Massarinaceae</taxon>
        <taxon>Massarina</taxon>
    </lineage>
</organism>
<proteinExistence type="predicted"/>
<sequence length="175" mass="19193">MSFHCQNLRLSVLPATSGSSVWLSRLALPSGSPVWLSRLALPSGSPCPASVWHGPCRLTLTCTTPWVRRKKRLSRCAVRLSRWVREVRKCRGCSSELRRSGGCGDGVDLCRNSRAHQTGQAVPWGRTCSPLSKGRNSCRRSSPDVCTKGLICVAMHPRTHYSPGLLHPTSDMGRS</sequence>
<keyword evidence="2" id="KW-1185">Reference proteome</keyword>
<dbReference type="Proteomes" id="UP000799753">
    <property type="component" value="Unassembled WGS sequence"/>
</dbReference>
<reference evidence="1" key="1">
    <citation type="journal article" date="2020" name="Stud. Mycol.">
        <title>101 Dothideomycetes genomes: a test case for predicting lifestyles and emergence of pathogens.</title>
        <authorList>
            <person name="Haridas S."/>
            <person name="Albert R."/>
            <person name="Binder M."/>
            <person name="Bloem J."/>
            <person name="Labutti K."/>
            <person name="Salamov A."/>
            <person name="Andreopoulos B."/>
            <person name="Baker S."/>
            <person name="Barry K."/>
            <person name="Bills G."/>
            <person name="Bluhm B."/>
            <person name="Cannon C."/>
            <person name="Castanera R."/>
            <person name="Culley D."/>
            <person name="Daum C."/>
            <person name="Ezra D."/>
            <person name="Gonzalez J."/>
            <person name="Henrissat B."/>
            <person name="Kuo A."/>
            <person name="Liang C."/>
            <person name="Lipzen A."/>
            <person name="Lutzoni F."/>
            <person name="Magnuson J."/>
            <person name="Mondo S."/>
            <person name="Nolan M."/>
            <person name="Ohm R."/>
            <person name="Pangilinan J."/>
            <person name="Park H.-J."/>
            <person name="Ramirez L."/>
            <person name="Alfaro M."/>
            <person name="Sun H."/>
            <person name="Tritt A."/>
            <person name="Yoshinaga Y."/>
            <person name="Zwiers L.-H."/>
            <person name="Turgeon B."/>
            <person name="Goodwin S."/>
            <person name="Spatafora J."/>
            <person name="Crous P."/>
            <person name="Grigoriev I."/>
        </authorList>
    </citation>
    <scope>NUCLEOTIDE SEQUENCE</scope>
    <source>
        <strain evidence="1">CBS 473.64</strain>
    </source>
</reference>
<dbReference type="AlphaFoldDB" id="A0A6A6S7X6"/>
<evidence type="ECO:0000313" key="1">
    <source>
        <dbReference type="EMBL" id="KAF2643785.1"/>
    </source>
</evidence>